<gene>
    <name evidence="5" type="ORF">HMPREF9098_2354</name>
</gene>
<dbReference type="EMBL" id="AEWV01000044">
    <property type="protein sequence ID" value="EGC16245.1"/>
    <property type="molecule type" value="Genomic_DNA"/>
</dbReference>
<evidence type="ECO:0000256" key="2">
    <source>
        <dbReference type="ARBA" id="ARBA00022837"/>
    </source>
</evidence>
<evidence type="ECO:0000256" key="3">
    <source>
        <dbReference type="SAM" id="SignalP"/>
    </source>
</evidence>
<protein>
    <recommendedName>
        <fullName evidence="4">PilY1 beta-propeller domain-containing protein</fullName>
    </recommendedName>
</protein>
<dbReference type="GO" id="GO:0046872">
    <property type="term" value="F:metal ion binding"/>
    <property type="evidence" value="ECO:0007669"/>
    <property type="project" value="UniProtKB-KW"/>
</dbReference>
<evidence type="ECO:0000259" key="4">
    <source>
        <dbReference type="Pfam" id="PF05567"/>
    </source>
</evidence>
<dbReference type="Gene3D" id="3.40.50.410">
    <property type="entry name" value="von Willebrand factor, type A domain"/>
    <property type="match status" value="1"/>
</dbReference>
<accession>F0F2L9</accession>
<dbReference type="Pfam" id="PF05567">
    <property type="entry name" value="T4P_PilY1"/>
    <property type="match status" value="2"/>
</dbReference>
<keyword evidence="2" id="KW-0106">Calcium</keyword>
<dbReference type="AlphaFoldDB" id="F0F2L9"/>
<dbReference type="Proteomes" id="UP000004088">
    <property type="component" value="Unassembled WGS sequence"/>
</dbReference>
<reference evidence="5 6" key="1">
    <citation type="submission" date="2011-01" db="EMBL/GenBank/DDBJ databases">
        <authorList>
            <person name="Muzny D."/>
            <person name="Qin X."/>
            <person name="Deng J."/>
            <person name="Jiang H."/>
            <person name="Liu Y."/>
            <person name="Qu J."/>
            <person name="Song X.-Z."/>
            <person name="Zhang L."/>
            <person name="Thornton R."/>
            <person name="Coyle M."/>
            <person name="Francisco L."/>
            <person name="Jackson L."/>
            <person name="Javaid M."/>
            <person name="Korchina V."/>
            <person name="Kovar C."/>
            <person name="Mata R."/>
            <person name="Mathew T."/>
            <person name="Ngo R."/>
            <person name="Nguyen L."/>
            <person name="Nguyen N."/>
            <person name="Okwuonu G."/>
            <person name="Ongeri F."/>
            <person name="Pham C."/>
            <person name="Simmons D."/>
            <person name="Wilczek-Boney K."/>
            <person name="Hale W."/>
            <person name="Jakkamsetti A."/>
            <person name="Pham P."/>
            <person name="Ruth R."/>
            <person name="San Lucas F."/>
            <person name="Warren J."/>
            <person name="Zhang J."/>
            <person name="Zhao Z."/>
            <person name="Zhou C."/>
            <person name="Zhu D."/>
            <person name="Lee S."/>
            <person name="Bess C."/>
            <person name="Blankenburg K."/>
            <person name="Forbes L."/>
            <person name="Fu Q."/>
            <person name="Gubbala S."/>
            <person name="Hirani K."/>
            <person name="Jayaseelan J.C."/>
            <person name="Lara F."/>
            <person name="Munidasa M."/>
            <person name="Palculict T."/>
            <person name="Patil S."/>
            <person name="Pu L.-L."/>
            <person name="Saada N."/>
            <person name="Tang L."/>
            <person name="Weissenberger G."/>
            <person name="Zhu Y."/>
            <person name="Hemphill L."/>
            <person name="Shang Y."/>
            <person name="Youmans B."/>
            <person name="Ayvaz T."/>
            <person name="Ross M."/>
            <person name="Santibanez J."/>
            <person name="Aqrawi P."/>
            <person name="Gross S."/>
            <person name="Joshi V."/>
            <person name="Fowler G."/>
            <person name="Nazareth L."/>
            <person name="Reid J."/>
            <person name="Worley K."/>
            <person name="Petrosino J."/>
            <person name="Highlander S."/>
            <person name="Gibbs R."/>
        </authorList>
    </citation>
    <scope>NUCLEOTIDE SEQUENCE [LARGE SCALE GENOMIC DNA]</scope>
    <source>
        <strain evidence="5 6">ATCC 33394</strain>
    </source>
</reference>
<dbReference type="STRING" id="888741.HMPREF9098_2354"/>
<name>F0F2L9_9NEIS</name>
<sequence>MKIKKIMPRTTVCALAVASVFQSAAAATQPYPSVPLIWQSGTAAIKPNILLFLDTSGSMTTGGVRYNGGTASRIVVAKAVARDVITATRENNNWGLMTFNGSMRDATHSRDIANGTGILVYDALNPTASEQRIWSDQWYSIGGKLKQPVLDVSSTTGAANYNQLISTINGLPANTNTPIPSAYYEAIRYFRGMPEGTTANSPNTQYTSPIKYRCQKNYIIFVSDGEPTGFPVRYQLGRLMRQDYILRSDATLRQAINNGANGSWDSAYSTARIAYLAHNWDMMDSGRDAEGKSFNDATGSPVGQDFSKQTITTYTVGFQANVQLLSEMARQGGGQYFIANEGDQLKAALTSALNAIARDAGYSNALSSISTDATGKVTASASTTMNPSTWTSELRFYKYLPASKSFDLTSFGQTRYAATGSNILTSRALFSTPTGVAQVTQNSFPSDFNNATFGINPTRPDMPSIGNNTLFPITLSNDSNEYKKLMQWLLRWGTTDVVDSRYRDRNQSSATGLSRYMGDVSGNVVSFGDVVARASGPSDFDRRKFMAVPSNDGMLHILQANTGADKNTHPYIEVLQYVPGTMQRGNASDTVLRNLVFTAEKSYSSVQNPKQNFVAGDLLQVTTEEGEHTLISSMGSGARGSFALMVGGKDKSGSPVGLDAGLAQVHNSMPMWDNSTGTYGAANSFYNQIGYQFGGTKVGYVAMDGSTKKWTSGDVRVAAMMTNGMDAPNTPQLGLYVLDHMARNYKRGGGLTPTGTRGSLIKHIPISRAFSATSNAEGSAQQIIDAHDGLTAPQGIDINNDGIIDLVYAGDFKGNIWRFDLRGDSSTWGARQVYKSEGNQPIIAEPNLINWYDGKVGIYFGTGSNLYQGDLTSVGKQSLYGIFDDYKNCAVGDTTGDCRPTERSDLLSQTLKATTNSKGGEAFTISTATQYTDQSKRRGFYMDLPDNYRVTTTPEVLTVTAKTAGAIWNIEKIVGSNNTTPKLTCTPDSTSTSGYRIIADANNGMASESVFWGTEVEKNGTNEIIVSVAYTGASSRSIFLTNSQAALSSTGVTRSGTLAQKGSNVNCRSTQNLVSQTSTGGSQVNQFTCVNNDPVRLNRLSWREIF</sequence>
<dbReference type="SUPFAM" id="SSF53300">
    <property type="entry name" value="vWA-like"/>
    <property type="match status" value="1"/>
</dbReference>
<evidence type="ECO:0000313" key="5">
    <source>
        <dbReference type="EMBL" id="EGC16245.1"/>
    </source>
</evidence>
<dbReference type="InterPro" id="IPR008707">
    <property type="entry name" value="B-propeller_PilY1"/>
</dbReference>
<comment type="caution">
    <text evidence="5">The sequence shown here is derived from an EMBL/GenBank/DDBJ whole genome shotgun (WGS) entry which is preliminary data.</text>
</comment>
<keyword evidence="3" id="KW-0732">Signal</keyword>
<organism evidence="5 6">
    <name type="scientific">Kingella denitrificans ATCC 33394</name>
    <dbReference type="NCBI Taxonomy" id="888741"/>
    <lineage>
        <taxon>Bacteria</taxon>
        <taxon>Pseudomonadati</taxon>
        <taxon>Pseudomonadota</taxon>
        <taxon>Betaproteobacteria</taxon>
        <taxon>Neisseriales</taxon>
        <taxon>Neisseriaceae</taxon>
        <taxon>Kingella</taxon>
    </lineage>
</organism>
<dbReference type="SUPFAM" id="SSF69318">
    <property type="entry name" value="Integrin alpha N-terminal domain"/>
    <property type="match status" value="1"/>
</dbReference>
<keyword evidence="1" id="KW-0479">Metal-binding</keyword>
<evidence type="ECO:0000256" key="1">
    <source>
        <dbReference type="ARBA" id="ARBA00022723"/>
    </source>
</evidence>
<feature type="domain" description="PilY1 beta-propeller" evidence="4">
    <location>
        <begin position="787"/>
        <end position="917"/>
    </location>
</feature>
<feature type="chain" id="PRO_5003250282" description="PilY1 beta-propeller domain-containing protein" evidence="3">
    <location>
        <begin position="27"/>
        <end position="1106"/>
    </location>
</feature>
<dbReference type="InterPro" id="IPR036465">
    <property type="entry name" value="vWFA_dom_sf"/>
</dbReference>
<feature type="domain" description="PilY1 beta-propeller" evidence="4">
    <location>
        <begin position="542"/>
        <end position="651"/>
    </location>
</feature>
<proteinExistence type="predicted"/>
<dbReference type="InterPro" id="IPR028994">
    <property type="entry name" value="Integrin_alpha_N"/>
</dbReference>
<feature type="signal peptide" evidence="3">
    <location>
        <begin position="1"/>
        <end position="26"/>
    </location>
</feature>
<evidence type="ECO:0000313" key="6">
    <source>
        <dbReference type="Proteomes" id="UP000004088"/>
    </source>
</evidence>
<dbReference type="HOGENOM" id="CLU_264989_0_0_4"/>
<keyword evidence="6" id="KW-1185">Reference proteome</keyword>